<dbReference type="HOGENOM" id="CLU_002498_0_1_1"/>
<feature type="compositionally biased region" description="Acidic residues" evidence="1">
    <location>
        <begin position="944"/>
        <end position="979"/>
    </location>
</feature>
<name>A0A0C3Q7Q0_9AGAM</name>
<dbReference type="InterPro" id="IPR041078">
    <property type="entry name" value="Plavaka"/>
</dbReference>
<feature type="non-terminal residue" evidence="2">
    <location>
        <position position="1"/>
    </location>
</feature>
<dbReference type="AlphaFoldDB" id="A0A0C3Q7Q0"/>
<organism evidence="2 3">
    <name type="scientific">Tulasnella calospora MUT 4182</name>
    <dbReference type="NCBI Taxonomy" id="1051891"/>
    <lineage>
        <taxon>Eukaryota</taxon>
        <taxon>Fungi</taxon>
        <taxon>Dikarya</taxon>
        <taxon>Basidiomycota</taxon>
        <taxon>Agaricomycotina</taxon>
        <taxon>Agaricomycetes</taxon>
        <taxon>Cantharellales</taxon>
        <taxon>Tulasnellaceae</taxon>
        <taxon>Tulasnella</taxon>
    </lineage>
</organism>
<sequence>DDDEGGAPVVGDGWIEESIRIEIPTGVKQATKSSTRPPAPSVPFEVPGLFRRPLVEAIKTACQEDLAQDFHFEPFRSYQACPDPQGAEETFHRLHDEVYASDAWLSEQRKLDNLPPEPGCNLPRAIAALMFWSDATHVSQFGQSKMWPVYLFFGNLSKWLRCKPRSHASHHVAYIPTLPENIQDFIRSQASGKSASAETLRHCKRELFHAVWARLVQDPDFLNAYRHGIVIKCADGITRRIYPRVFTYSADYPERHIRLPRVLVATIRDLGNCPCPLCLVTIDQIAFLGQAVDERTRSSKARVDTTERVANVTSARSIIYEKGYAPGNEHSDYFLMPESLVATENAFSRALLNEFDFNFFSMLVVDLMHEFELGVWKAVFIHLIRMLYTLGKDAVNEFNRRFRCIGNFGKSTIRSFAYMNVSDMKNWAARTYEDCLQCCIPCFEDLFPEPHNTHVLRLLYTLSLWHGLAKLRQHTDITLDHLAAATRMVGKELRFFASKVCPHFNTTETPKERDARDRRGAARAKKSSKRTQTGKGKTSSPLQKTFSLRTVKIHLLGHYVAMIRWFGTTDSYSTQIGELEHRVVKSYYRRGNKKDYIQLATRMQRRGQHLHRMTENIRRLGVKAGHKSQSIDRSSLAPLPPFSPEQHHQIAKSRKKWVHIGDFVSSNPSEPALQDFITSLKDHILGRLTNRPFDGGEGSFSDEDRDHVTILNNLLYQLSKIRINYTTYNVQRDQDIINPCVPSRSFIMVQAPETETSRFWYARVLGIYRLQVTHPPSGINTPLSLEVLWIRWLGEDPEYTGGVTLRRLERLGYVPEGEGAFGFLDPAIVLRGAHLIPSFTFEKTQDLLPKSKYWDTEDGDWVNYYVNPFVDRDMLSRFLGTGVGHTSYQASRTECDISAADTTPEPGLPPSDPLMARGSQLEPSNEDSHGSSGEFSDVSGGEYDWSEDEAVQGSGEDEENVIAWENDDEAASEGEDLLFDYDYGN</sequence>
<feature type="region of interest" description="Disordered" evidence="1">
    <location>
        <begin position="507"/>
        <end position="543"/>
    </location>
</feature>
<feature type="region of interest" description="Disordered" evidence="1">
    <location>
        <begin position="899"/>
        <end position="985"/>
    </location>
</feature>
<dbReference type="OrthoDB" id="3183767at2759"/>
<proteinExistence type="predicted"/>
<feature type="compositionally biased region" description="Basic and acidic residues" evidence="1">
    <location>
        <begin position="509"/>
        <end position="520"/>
    </location>
</feature>
<reference evidence="3" key="2">
    <citation type="submission" date="2015-01" db="EMBL/GenBank/DDBJ databases">
        <title>Evolutionary Origins and Diversification of the Mycorrhizal Mutualists.</title>
        <authorList>
            <consortium name="DOE Joint Genome Institute"/>
            <consortium name="Mycorrhizal Genomics Consortium"/>
            <person name="Kohler A."/>
            <person name="Kuo A."/>
            <person name="Nagy L.G."/>
            <person name="Floudas D."/>
            <person name="Copeland A."/>
            <person name="Barry K.W."/>
            <person name="Cichocki N."/>
            <person name="Veneault-Fourrey C."/>
            <person name="LaButti K."/>
            <person name="Lindquist E.A."/>
            <person name="Lipzen A."/>
            <person name="Lundell T."/>
            <person name="Morin E."/>
            <person name="Murat C."/>
            <person name="Riley R."/>
            <person name="Ohm R."/>
            <person name="Sun H."/>
            <person name="Tunlid A."/>
            <person name="Henrissat B."/>
            <person name="Grigoriev I.V."/>
            <person name="Hibbett D.S."/>
            <person name="Martin F."/>
        </authorList>
    </citation>
    <scope>NUCLEOTIDE SEQUENCE [LARGE SCALE GENOMIC DNA]</scope>
    <source>
        <strain evidence="3">MUT 4182</strain>
    </source>
</reference>
<protein>
    <submittedName>
        <fullName evidence="2">Uncharacterized protein</fullName>
    </submittedName>
</protein>
<accession>A0A0C3Q7Q0</accession>
<evidence type="ECO:0000313" key="3">
    <source>
        <dbReference type="Proteomes" id="UP000054248"/>
    </source>
</evidence>
<dbReference type="STRING" id="1051891.A0A0C3Q7Q0"/>
<dbReference type="Pfam" id="PF18759">
    <property type="entry name" value="Plavaka"/>
    <property type="match status" value="1"/>
</dbReference>
<evidence type="ECO:0000256" key="1">
    <source>
        <dbReference type="SAM" id="MobiDB-lite"/>
    </source>
</evidence>
<feature type="compositionally biased region" description="Polar residues" evidence="1">
    <location>
        <begin position="531"/>
        <end position="543"/>
    </location>
</feature>
<gene>
    <name evidence="2" type="ORF">M407DRAFT_82608</name>
</gene>
<evidence type="ECO:0000313" key="2">
    <source>
        <dbReference type="EMBL" id="KIO19609.1"/>
    </source>
</evidence>
<keyword evidence="3" id="KW-1185">Reference proteome</keyword>
<dbReference type="EMBL" id="KN823213">
    <property type="protein sequence ID" value="KIO19609.1"/>
    <property type="molecule type" value="Genomic_DNA"/>
</dbReference>
<reference evidence="2 3" key="1">
    <citation type="submission" date="2014-04" db="EMBL/GenBank/DDBJ databases">
        <authorList>
            <consortium name="DOE Joint Genome Institute"/>
            <person name="Kuo A."/>
            <person name="Girlanda M."/>
            <person name="Perotto S."/>
            <person name="Kohler A."/>
            <person name="Nagy L.G."/>
            <person name="Floudas D."/>
            <person name="Copeland A."/>
            <person name="Barry K.W."/>
            <person name="Cichocki N."/>
            <person name="Veneault-Fourrey C."/>
            <person name="LaButti K."/>
            <person name="Lindquist E.A."/>
            <person name="Lipzen A."/>
            <person name="Lundell T."/>
            <person name="Morin E."/>
            <person name="Murat C."/>
            <person name="Sun H."/>
            <person name="Tunlid A."/>
            <person name="Henrissat B."/>
            <person name="Grigoriev I.V."/>
            <person name="Hibbett D.S."/>
            <person name="Martin F."/>
            <person name="Nordberg H.P."/>
            <person name="Cantor M.N."/>
            <person name="Hua S.X."/>
        </authorList>
    </citation>
    <scope>NUCLEOTIDE SEQUENCE [LARGE SCALE GENOMIC DNA]</scope>
    <source>
        <strain evidence="2 3">MUT 4182</strain>
    </source>
</reference>
<dbReference type="Proteomes" id="UP000054248">
    <property type="component" value="Unassembled WGS sequence"/>
</dbReference>